<evidence type="ECO:0000256" key="2">
    <source>
        <dbReference type="ARBA" id="ARBA00004370"/>
    </source>
</evidence>
<dbReference type="Proteomes" id="UP000005297">
    <property type="component" value="Unassembled WGS sequence"/>
</dbReference>
<evidence type="ECO:0000256" key="8">
    <source>
        <dbReference type="ARBA" id="ARBA00022989"/>
    </source>
</evidence>
<feature type="transmembrane region" description="Helical" evidence="13">
    <location>
        <begin position="81"/>
        <end position="103"/>
    </location>
</feature>
<evidence type="ECO:0000313" key="14">
    <source>
        <dbReference type="EMBL" id="EAU55948.1"/>
    </source>
</evidence>
<keyword evidence="5 12" id="KW-0349">Heme</keyword>
<dbReference type="InParanoid" id="Q0F3J3"/>
<evidence type="ECO:0000256" key="7">
    <source>
        <dbReference type="ARBA" id="ARBA00022723"/>
    </source>
</evidence>
<dbReference type="EMBL" id="AATS01000001">
    <property type="protein sequence ID" value="EAU55948.1"/>
    <property type="molecule type" value="Genomic_DNA"/>
</dbReference>
<dbReference type="FunCoup" id="Q0F3J3">
    <property type="interactions" value="120"/>
</dbReference>
<evidence type="ECO:0000256" key="5">
    <source>
        <dbReference type="ARBA" id="ARBA00022617"/>
    </source>
</evidence>
<dbReference type="SUPFAM" id="SSF81343">
    <property type="entry name" value="Fumarate reductase respiratory complex transmembrane subunits"/>
    <property type="match status" value="1"/>
</dbReference>
<comment type="subunit">
    <text evidence="11">Part of an enzyme complex containing four subunits: a flavoprotein, an iron-sulfur protein, plus two membrane-anchoring proteins, SdhC and SdhD. The complex can form homotrimers.</text>
</comment>
<gene>
    <name evidence="14" type="ORF">SPV1_03988</name>
</gene>
<evidence type="ECO:0000256" key="6">
    <source>
        <dbReference type="ARBA" id="ARBA00022692"/>
    </source>
</evidence>
<evidence type="ECO:0000313" key="15">
    <source>
        <dbReference type="Proteomes" id="UP000005297"/>
    </source>
</evidence>
<dbReference type="CDD" id="cd03499">
    <property type="entry name" value="SQR_TypeC_SdhC"/>
    <property type="match status" value="1"/>
</dbReference>
<sequence>MLASVVHRASGLVLVLFVPLYLWLLHGMTGSPEDFVQAQSWLHSELGKLSLWLAGIALFFHFCNGLRFLSIDAGWCESRQMMRLSARIVIALTLVIALILGILL</sequence>
<dbReference type="AlphaFoldDB" id="Q0F3J3"/>
<protein>
    <recommendedName>
        <fullName evidence="4">Succinate dehydrogenase cytochrome b556 subunit</fullName>
    </recommendedName>
</protein>
<evidence type="ECO:0000256" key="12">
    <source>
        <dbReference type="PIRSR" id="PIRSR000178-1"/>
    </source>
</evidence>
<dbReference type="GO" id="GO:0006099">
    <property type="term" value="P:tricarboxylic acid cycle"/>
    <property type="evidence" value="ECO:0007669"/>
    <property type="project" value="InterPro"/>
</dbReference>
<evidence type="ECO:0000256" key="3">
    <source>
        <dbReference type="ARBA" id="ARBA00007244"/>
    </source>
</evidence>
<dbReference type="PIRSF" id="PIRSF000178">
    <property type="entry name" value="SDH_cyt_b560"/>
    <property type="match status" value="1"/>
</dbReference>
<dbReference type="GO" id="GO:0016020">
    <property type="term" value="C:membrane"/>
    <property type="evidence" value="ECO:0007669"/>
    <property type="project" value="UniProtKB-SubCell"/>
</dbReference>
<comment type="caution">
    <text evidence="14">The sequence shown here is derived from an EMBL/GenBank/DDBJ whole genome shotgun (WGS) entry which is preliminary data.</text>
</comment>
<dbReference type="HOGENOM" id="CLU_094691_2_1_0"/>
<comment type="similarity">
    <text evidence="3">Belongs to the cytochrome b560 family.</text>
</comment>
<keyword evidence="9 12" id="KW-0408">Iron</keyword>
<dbReference type="NCBIfam" id="TIGR02970">
    <property type="entry name" value="succ_dehyd_cytB"/>
    <property type="match status" value="1"/>
</dbReference>
<organism evidence="14 15">
    <name type="scientific">Mariprofundus ferrooxydans PV-1</name>
    <dbReference type="NCBI Taxonomy" id="314345"/>
    <lineage>
        <taxon>Bacteria</taxon>
        <taxon>Pseudomonadati</taxon>
        <taxon>Pseudomonadota</taxon>
        <taxon>Candidatius Mariprofundia</taxon>
        <taxon>Mariprofundales</taxon>
        <taxon>Mariprofundaceae</taxon>
        <taxon>Mariprofundus</taxon>
    </lineage>
</organism>
<evidence type="ECO:0000256" key="11">
    <source>
        <dbReference type="ARBA" id="ARBA00025912"/>
    </source>
</evidence>
<keyword evidence="7 12" id="KW-0479">Metal-binding</keyword>
<accession>Q0F3J3</accession>
<evidence type="ECO:0000256" key="9">
    <source>
        <dbReference type="ARBA" id="ARBA00023004"/>
    </source>
</evidence>
<dbReference type="STRING" id="314344.AL013_04090"/>
<keyword evidence="15" id="KW-1185">Reference proteome</keyword>
<comment type="subcellular location">
    <subcellularLocation>
        <location evidence="2">Membrane</location>
    </subcellularLocation>
</comment>
<dbReference type="Pfam" id="PF01127">
    <property type="entry name" value="Sdh_cyt"/>
    <property type="match status" value="1"/>
</dbReference>
<comment type="cofactor">
    <cofactor evidence="12">
        <name>heme</name>
        <dbReference type="ChEBI" id="CHEBI:30413"/>
    </cofactor>
    <text evidence="12">The heme is bound between the two transmembrane subunits.</text>
</comment>
<evidence type="ECO:0000256" key="1">
    <source>
        <dbReference type="ARBA" id="ARBA00004050"/>
    </source>
</evidence>
<dbReference type="Gene3D" id="1.20.1300.10">
    <property type="entry name" value="Fumarate reductase/succinate dehydrogenase, transmembrane subunit"/>
    <property type="match status" value="1"/>
</dbReference>
<evidence type="ECO:0000256" key="4">
    <source>
        <dbReference type="ARBA" id="ARBA00020076"/>
    </source>
</evidence>
<keyword evidence="6 13" id="KW-0812">Transmembrane</keyword>
<reference evidence="14 15" key="1">
    <citation type="submission" date="2006-09" db="EMBL/GenBank/DDBJ databases">
        <authorList>
            <person name="Emerson D."/>
            <person name="Ferriera S."/>
            <person name="Johnson J."/>
            <person name="Kravitz S."/>
            <person name="Halpern A."/>
            <person name="Remington K."/>
            <person name="Beeson K."/>
            <person name="Tran B."/>
            <person name="Rogers Y.-H."/>
            <person name="Friedman R."/>
            <person name="Venter J.C."/>
        </authorList>
    </citation>
    <scope>NUCLEOTIDE SEQUENCE [LARGE SCALE GENOMIC DNA]</scope>
    <source>
        <strain evidence="14 15">PV-1</strain>
    </source>
</reference>
<comment type="function">
    <text evidence="1">Membrane-anchoring subunit of succinate dehydrogenase (SDH).</text>
</comment>
<keyword evidence="10 13" id="KW-0472">Membrane</keyword>
<proteinExistence type="inferred from homology"/>
<feature type="transmembrane region" description="Helical" evidence="13">
    <location>
        <begin position="12"/>
        <end position="29"/>
    </location>
</feature>
<keyword evidence="8 13" id="KW-1133">Transmembrane helix</keyword>
<feature type="transmembrane region" description="Helical" evidence="13">
    <location>
        <begin position="49"/>
        <end position="69"/>
    </location>
</feature>
<dbReference type="InterPro" id="IPR014314">
    <property type="entry name" value="Succ_DH_cytb556"/>
</dbReference>
<dbReference type="InterPro" id="IPR034804">
    <property type="entry name" value="SQR/QFR_C/D"/>
</dbReference>
<evidence type="ECO:0000256" key="13">
    <source>
        <dbReference type="SAM" id="Phobius"/>
    </source>
</evidence>
<dbReference type="GO" id="GO:0009055">
    <property type="term" value="F:electron transfer activity"/>
    <property type="evidence" value="ECO:0007669"/>
    <property type="project" value="InterPro"/>
</dbReference>
<dbReference type="eggNOG" id="COG2009">
    <property type="taxonomic scope" value="Bacteria"/>
</dbReference>
<feature type="binding site" description="axial binding residue" evidence="12">
    <location>
        <position position="61"/>
    </location>
    <ligand>
        <name>heme</name>
        <dbReference type="ChEBI" id="CHEBI:30413"/>
        <note>ligand shared with second transmembrane subunit</note>
    </ligand>
    <ligandPart>
        <name>Fe</name>
        <dbReference type="ChEBI" id="CHEBI:18248"/>
    </ligandPart>
</feature>
<name>Q0F3J3_9PROT</name>
<dbReference type="GO" id="GO:0046872">
    <property type="term" value="F:metal ion binding"/>
    <property type="evidence" value="ECO:0007669"/>
    <property type="project" value="UniProtKB-KW"/>
</dbReference>
<evidence type="ECO:0000256" key="10">
    <source>
        <dbReference type="ARBA" id="ARBA00023136"/>
    </source>
</evidence>
<dbReference type="InterPro" id="IPR000701">
    <property type="entry name" value="SuccDH_FuR_B_TM-su"/>
</dbReference>